<accession>A0A4Q9LP67</accession>
<keyword evidence="2" id="KW-1185">Reference proteome</keyword>
<dbReference type="OrthoDB" id="2192073at2759"/>
<protein>
    <submittedName>
        <fullName evidence="1">Uncharacterized protein</fullName>
    </submittedName>
</protein>
<dbReference type="EMBL" id="PITK01001905">
    <property type="protein sequence ID" value="TBU10253.1"/>
    <property type="molecule type" value="Genomic_DNA"/>
</dbReference>
<gene>
    <name evidence="1" type="ORF">CWI38_1905p0010</name>
</gene>
<dbReference type="VEuPathDB" id="MicrosporidiaDB:CWI38_1905p0010"/>
<dbReference type="AlphaFoldDB" id="A0A4Q9LP67"/>
<sequence length="347" mass="39918">MDYNVITANMKFYGGIFDMVNRDLQPYGVQVRGYFDNLSLDDYKVPYDKTKCMEGSPSQARSAMSRTFIQAKEKGQLGNRLLVFFCPNLLMTPPLTSILPFGTCDNIIGFTFGEIHQLKTSIYDSIFRMISRVKYKDMGTVNTSFNSELCRYTDNCISNSETVYGEYIRDLKSVRHLGTEEYILKPGAKLKIHDPNDDTYFLKAHGDGFRVFPTEDYSNEEELLLDGLSMGKVKDRKISEKLELGIIISQYRNRLGILEFVLSICDRSIVCKSNDISTRLFISYVTNKIINKRLLLLTVIVSDISTRLFICYTVIVSDISTRLFICYVTNKIINKRLLLLELFLRRC</sequence>
<organism evidence="1 2">
    <name type="scientific">Hamiltosporidium tvaerminnensis</name>
    <dbReference type="NCBI Taxonomy" id="1176355"/>
    <lineage>
        <taxon>Eukaryota</taxon>
        <taxon>Fungi</taxon>
        <taxon>Fungi incertae sedis</taxon>
        <taxon>Microsporidia</taxon>
        <taxon>Dubosqiidae</taxon>
        <taxon>Hamiltosporidium</taxon>
    </lineage>
</organism>
<comment type="caution">
    <text evidence="1">The sequence shown here is derived from an EMBL/GenBank/DDBJ whole genome shotgun (WGS) entry which is preliminary data.</text>
</comment>
<name>A0A4Q9LP67_9MICR</name>
<evidence type="ECO:0000313" key="1">
    <source>
        <dbReference type="EMBL" id="TBU10253.1"/>
    </source>
</evidence>
<evidence type="ECO:0000313" key="2">
    <source>
        <dbReference type="Proteomes" id="UP000292282"/>
    </source>
</evidence>
<reference evidence="1 2" key="1">
    <citation type="submission" date="2017-12" db="EMBL/GenBank/DDBJ databases">
        <authorList>
            <person name="Pombert J.-F."/>
            <person name="Haag K.L."/>
            <person name="Ebert D."/>
        </authorList>
    </citation>
    <scope>NUCLEOTIDE SEQUENCE [LARGE SCALE GENOMIC DNA]</scope>
    <source>
        <strain evidence="1">IL-G-3</strain>
    </source>
</reference>
<dbReference type="Proteomes" id="UP000292282">
    <property type="component" value="Unassembled WGS sequence"/>
</dbReference>
<proteinExistence type="predicted"/>